<accession>A0ABT7HJY0</accession>
<dbReference type="RefSeq" id="WP_285153078.1">
    <property type="nucleotide sequence ID" value="NZ_JASSPP010000007.1"/>
</dbReference>
<dbReference type="Gene3D" id="1.10.287.110">
    <property type="entry name" value="DnaJ domain"/>
    <property type="match status" value="1"/>
</dbReference>
<dbReference type="PROSITE" id="PS50076">
    <property type="entry name" value="DNAJ_2"/>
    <property type="match status" value="1"/>
</dbReference>
<organism evidence="2 3">
    <name type="scientific">Sneathia sanguinegens</name>
    <dbReference type="NCBI Taxonomy" id="40543"/>
    <lineage>
        <taxon>Bacteria</taxon>
        <taxon>Fusobacteriati</taxon>
        <taxon>Fusobacteriota</taxon>
        <taxon>Fusobacteriia</taxon>
        <taxon>Fusobacteriales</taxon>
        <taxon>Leptotrichiaceae</taxon>
        <taxon>Sneathia</taxon>
    </lineage>
</organism>
<dbReference type="EMBL" id="JASSPP010000007">
    <property type="protein sequence ID" value="MDK9580828.1"/>
    <property type="molecule type" value="Genomic_DNA"/>
</dbReference>
<evidence type="ECO:0000313" key="3">
    <source>
        <dbReference type="Proteomes" id="UP001225134"/>
    </source>
</evidence>
<keyword evidence="3" id="KW-1185">Reference proteome</keyword>
<evidence type="ECO:0000313" key="2">
    <source>
        <dbReference type="EMBL" id="MDK9580828.1"/>
    </source>
</evidence>
<dbReference type="InterPro" id="IPR036869">
    <property type="entry name" value="J_dom_sf"/>
</dbReference>
<dbReference type="SUPFAM" id="SSF46565">
    <property type="entry name" value="Chaperone J-domain"/>
    <property type="match status" value="1"/>
</dbReference>
<gene>
    <name evidence="2" type="ORF">QQA45_04775</name>
</gene>
<name>A0ABT7HJY0_9FUSO</name>
<reference evidence="2 3" key="1">
    <citation type="submission" date="2023-06" db="EMBL/GenBank/DDBJ databases">
        <title>Antibody response to the Sneathia vaginalis cytopathogenic toxin A during pregnancy.</title>
        <authorList>
            <person name="Mccoy Z.T."/>
            <person name="Serrano M.G."/>
            <person name="Spaine K."/>
            <person name="Edwards D.J."/>
            <person name="Buck G.A."/>
            <person name="Jefferson K."/>
        </authorList>
    </citation>
    <scope>NUCLEOTIDE SEQUENCE [LARGE SCALE GENOMIC DNA]</scope>
    <source>
        <strain evidence="2 3">CCUG 42621</strain>
    </source>
</reference>
<sequence>MKYFKNFQTIEELKKEYKKLAFKLHPDCGGNQKEFVEMSAEYEKLLNNLSGGATTIDKFKFIVDELIQYNDLTVEICGSWIWISGNTKEHKQKLKELKCKWANAKKMWYYTEDKPKKRHKTMTMEEIRLHYGSEIHSKVLGGAK</sequence>
<dbReference type="CDD" id="cd06257">
    <property type="entry name" value="DnaJ"/>
    <property type="match status" value="1"/>
</dbReference>
<dbReference type="Proteomes" id="UP001225134">
    <property type="component" value="Unassembled WGS sequence"/>
</dbReference>
<comment type="caution">
    <text evidence="2">The sequence shown here is derived from an EMBL/GenBank/DDBJ whole genome shotgun (WGS) entry which is preliminary data.</text>
</comment>
<protein>
    <recommendedName>
        <fullName evidence="1">J domain-containing protein</fullName>
    </recommendedName>
</protein>
<dbReference type="InterPro" id="IPR001623">
    <property type="entry name" value="DnaJ_domain"/>
</dbReference>
<proteinExistence type="predicted"/>
<evidence type="ECO:0000259" key="1">
    <source>
        <dbReference type="PROSITE" id="PS50076"/>
    </source>
</evidence>
<feature type="domain" description="J" evidence="1">
    <location>
        <begin position="1"/>
        <end position="60"/>
    </location>
</feature>